<dbReference type="PANTHER" id="PTHR45287:SF4">
    <property type="entry name" value="OS03G0691500 PROTEIN"/>
    <property type="match status" value="1"/>
</dbReference>
<dbReference type="EMBL" id="HG739091">
    <property type="protein sequence ID" value="CDP01565.1"/>
    <property type="molecule type" value="Genomic_DNA"/>
</dbReference>
<gene>
    <name evidence="3" type="ORF">GSCOC_T00036657001</name>
</gene>
<feature type="coiled-coil region" evidence="1">
    <location>
        <begin position="977"/>
        <end position="1036"/>
    </location>
</feature>
<dbReference type="OrthoDB" id="685795at2759"/>
<dbReference type="InterPro" id="IPR040262">
    <property type="entry name" value="At4g38062-like"/>
</dbReference>
<keyword evidence="4" id="KW-1185">Reference proteome</keyword>
<feature type="coiled-coil region" evidence="1">
    <location>
        <begin position="1"/>
        <end position="137"/>
    </location>
</feature>
<feature type="coiled-coil region" evidence="1">
    <location>
        <begin position="783"/>
        <end position="817"/>
    </location>
</feature>
<dbReference type="PhylomeDB" id="A0A068TZ36"/>
<proteinExistence type="predicted"/>
<dbReference type="FunCoup" id="A0A068TZ36">
    <property type="interactions" value="1630"/>
</dbReference>
<evidence type="ECO:0000256" key="2">
    <source>
        <dbReference type="SAM" id="MobiDB-lite"/>
    </source>
</evidence>
<reference evidence="4" key="1">
    <citation type="journal article" date="2014" name="Science">
        <title>The coffee genome provides insight into the convergent evolution of caffeine biosynthesis.</title>
        <authorList>
            <person name="Denoeud F."/>
            <person name="Carretero-Paulet L."/>
            <person name="Dereeper A."/>
            <person name="Droc G."/>
            <person name="Guyot R."/>
            <person name="Pietrella M."/>
            <person name="Zheng C."/>
            <person name="Alberti A."/>
            <person name="Anthony F."/>
            <person name="Aprea G."/>
            <person name="Aury J.M."/>
            <person name="Bento P."/>
            <person name="Bernard M."/>
            <person name="Bocs S."/>
            <person name="Campa C."/>
            <person name="Cenci A."/>
            <person name="Combes M.C."/>
            <person name="Crouzillat D."/>
            <person name="Da Silva C."/>
            <person name="Daddiego L."/>
            <person name="De Bellis F."/>
            <person name="Dussert S."/>
            <person name="Garsmeur O."/>
            <person name="Gayraud T."/>
            <person name="Guignon V."/>
            <person name="Jahn K."/>
            <person name="Jamilloux V."/>
            <person name="Joet T."/>
            <person name="Labadie K."/>
            <person name="Lan T."/>
            <person name="Leclercq J."/>
            <person name="Lepelley M."/>
            <person name="Leroy T."/>
            <person name="Li L.T."/>
            <person name="Librado P."/>
            <person name="Lopez L."/>
            <person name="Munoz A."/>
            <person name="Noel B."/>
            <person name="Pallavicini A."/>
            <person name="Perrotta G."/>
            <person name="Poncet V."/>
            <person name="Pot D."/>
            <person name="Priyono X."/>
            <person name="Rigoreau M."/>
            <person name="Rouard M."/>
            <person name="Rozas J."/>
            <person name="Tranchant-Dubreuil C."/>
            <person name="VanBuren R."/>
            <person name="Zhang Q."/>
            <person name="Andrade A.C."/>
            <person name="Argout X."/>
            <person name="Bertrand B."/>
            <person name="de Kochko A."/>
            <person name="Graziosi G."/>
            <person name="Henry R.J."/>
            <person name="Jayarama X."/>
            <person name="Ming R."/>
            <person name="Nagai C."/>
            <person name="Rounsley S."/>
            <person name="Sankoff D."/>
            <person name="Giuliano G."/>
            <person name="Albert V.A."/>
            <person name="Wincker P."/>
            <person name="Lashermes P."/>
        </authorList>
    </citation>
    <scope>NUCLEOTIDE SEQUENCE [LARGE SCALE GENOMIC DNA]</scope>
    <source>
        <strain evidence="4">cv. DH200-94</strain>
    </source>
</reference>
<accession>A0A068TZ36</accession>
<evidence type="ECO:0000313" key="3">
    <source>
        <dbReference type="EMBL" id="CDP01565.1"/>
    </source>
</evidence>
<dbReference type="PANTHER" id="PTHR45287">
    <property type="entry name" value="OS03G0691500 PROTEIN"/>
    <property type="match status" value="1"/>
</dbReference>
<organism evidence="3 4">
    <name type="scientific">Coffea canephora</name>
    <name type="common">Robusta coffee</name>
    <dbReference type="NCBI Taxonomy" id="49390"/>
    <lineage>
        <taxon>Eukaryota</taxon>
        <taxon>Viridiplantae</taxon>
        <taxon>Streptophyta</taxon>
        <taxon>Embryophyta</taxon>
        <taxon>Tracheophyta</taxon>
        <taxon>Spermatophyta</taxon>
        <taxon>Magnoliopsida</taxon>
        <taxon>eudicotyledons</taxon>
        <taxon>Gunneridae</taxon>
        <taxon>Pentapetalae</taxon>
        <taxon>asterids</taxon>
        <taxon>lamiids</taxon>
        <taxon>Gentianales</taxon>
        <taxon>Rubiaceae</taxon>
        <taxon>Ixoroideae</taxon>
        <taxon>Gardenieae complex</taxon>
        <taxon>Bertiereae - Coffeeae clade</taxon>
        <taxon>Coffeeae</taxon>
        <taxon>Coffea</taxon>
    </lineage>
</organism>
<dbReference type="Gramene" id="CDP01565">
    <property type="protein sequence ID" value="CDP01565"/>
    <property type="gene ID" value="GSCOC_T00036657001"/>
</dbReference>
<feature type="coiled-coil region" evidence="1">
    <location>
        <begin position="889"/>
        <end position="916"/>
    </location>
</feature>
<dbReference type="AlphaFoldDB" id="A0A068TZ36"/>
<name>A0A068TZ36_COFCA</name>
<evidence type="ECO:0000256" key="1">
    <source>
        <dbReference type="SAM" id="Coils"/>
    </source>
</evidence>
<feature type="coiled-coil region" evidence="1">
    <location>
        <begin position="165"/>
        <end position="231"/>
    </location>
</feature>
<evidence type="ECO:0000313" key="4">
    <source>
        <dbReference type="Proteomes" id="UP000295252"/>
    </source>
</evidence>
<dbReference type="STRING" id="49390.A0A068TZ36"/>
<dbReference type="InParanoid" id="A0A068TZ36"/>
<protein>
    <submittedName>
        <fullName evidence="3">Uncharacterized protein</fullName>
    </submittedName>
</protein>
<keyword evidence="1" id="KW-0175">Coiled coil</keyword>
<feature type="region of interest" description="Disordered" evidence="2">
    <location>
        <begin position="822"/>
        <end position="856"/>
    </location>
</feature>
<feature type="compositionally biased region" description="Polar residues" evidence="2">
    <location>
        <begin position="828"/>
        <end position="852"/>
    </location>
</feature>
<sequence>MGTVYEELDDAKAEIEKLKANYQIKLEFSESLKRAHNEQLVKFQEVNLKVGKLSQELNEKAEEISVANQMYEELKSKLKEKEAVIEHLTCANDKLRADYKEKLQSSEEENRGLALALDEVNAKNMDQEQLIRSLQVEVEGLKGIVSASQNKCSEADRKHKALQEVRRGEDVLLKLEDEKSKYENQLKWKKEQFGHLEEAHKKLRHEFQVCQKEWEKERVSLLDEISRLQTNLDSQTRISESLKSRLEMCNQALAHEESKRKYLEVQLSESRTNFDNVFADYEEAKSTIESLTGQRDKEIASLRNSLCTKESIYKEMEHQVRVLDQDKQELMISLRELQEAQIREGGSTSSLTKLRNKLRGVEQVHKDCSMRLMSKEAEWNSQLEILMQKLSSCSSELESKNTLIDQLKMEAEAQDSMIAQLASHNEEVTLMVLLLKSGLLEAQMKLADAYVDLDHERKKSEQSLSLFRGLERVHKYCSERLRSKEAEWNSKVECLMEKLNGCSSELESKSTLIDRLKMEAEAHDSTIEQLTLQNEAAGVVLLLLKSGFLEAQMKLAESYVDLEETKKKSEDRQALLLEQLELKNIALAKAHSDTEKERKKVAHLSEKVESVTCIEEQQLLQHKELERLEKLLSESYTCQHGLKKQVLSMTIELKEVCNALNAAYQELDDKTSRGMEFEFELQIWKPFAQGLRDNLEENHQLHREAEASFHAQVMSLKSDLKKVRKTLARANEELAARFCEGNQAEFELQIWKSIAEQLKANLEDNHHMRREVEASLLAEISIQVNLRQERDGLLNQLDEKDKRLEELGERITFLNQEIETRAKKDATPDSTKNAKFYSSRTSLQSPDGSSDYSQEEEEWVKRQLEGAIFAQVDAEQNHEHERESLHHLVEERDQRIEHLQQLVKSLEQEFESSTSSFSSMLSEMQVEIKMFHDFWHKMATTLFLKEMEIQEKDLINAELENDLSYLKTGSLANKSEVQILRDELEKEQSRSDALIQKLNEEKGKIIEDVVKLSSDRENLLDTLEGLYERMQRLSMDDLQLMEGLRNILHNFNSTELGIDFRGEDEYFDPVKENKIHYASPRTTKAEVILDERLPLRAINSGLLL</sequence>
<dbReference type="OMA" id="FELQIWR"/>
<dbReference type="Proteomes" id="UP000295252">
    <property type="component" value="Chromosome IX"/>
</dbReference>